<evidence type="ECO:0000313" key="2">
    <source>
        <dbReference type="EMBL" id="KAH0553166.1"/>
    </source>
</evidence>
<organism evidence="2 3">
    <name type="scientific">Trichoglossum hirsutum</name>
    <dbReference type="NCBI Taxonomy" id="265104"/>
    <lineage>
        <taxon>Eukaryota</taxon>
        <taxon>Fungi</taxon>
        <taxon>Dikarya</taxon>
        <taxon>Ascomycota</taxon>
        <taxon>Pezizomycotina</taxon>
        <taxon>Geoglossomycetes</taxon>
        <taxon>Geoglossales</taxon>
        <taxon>Geoglossaceae</taxon>
        <taxon>Trichoglossum</taxon>
    </lineage>
</organism>
<gene>
    <name evidence="2" type="ORF">GP486_006650</name>
</gene>
<dbReference type="AlphaFoldDB" id="A0A9P8L5F3"/>
<feature type="non-terminal residue" evidence="2">
    <location>
        <position position="1"/>
    </location>
</feature>
<evidence type="ECO:0000256" key="1">
    <source>
        <dbReference type="SAM" id="MobiDB-lite"/>
    </source>
</evidence>
<accession>A0A9P8L5F3</accession>
<proteinExistence type="predicted"/>
<evidence type="ECO:0000313" key="3">
    <source>
        <dbReference type="Proteomes" id="UP000750711"/>
    </source>
</evidence>
<dbReference type="EMBL" id="JAGHQM010001568">
    <property type="protein sequence ID" value="KAH0553166.1"/>
    <property type="molecule type" value="Genomic_DNA"/>
</dbReference>
<dbReference type="Proteomes" id="UP000750711">
    <property type="component" value="Unassembled WGS sequence"/>
</dbReference>
<sequence>LAIQLETNMKLSFKSNAKGKQQGDDSSLERFKKSDKDKKDKKSWGRSKDKHSKQKGSKKDDTTKQTEHNKCFKEDLCFKYSKSGHLAKACLEKGKDKQRSESKPPVESLTLEAIVIAMSHLGSSLRATISFRADNSMWIGVRALIDLRAELNFMSQMLVKEVAWLEPNRTTNAVQLLDGQMVSVYGVYNITFRITNN</sequence>
<reference evidence="2" key="1">
    <citation type="submission" date="2021-03" db="EMBL/GenBank/DDBJ databases">
        <title>Comparative genomics and phylogenomic investigation of the class Geoglossomycetes provide insights into ecological specialization and systematics.</title>
        <authorList>
            <person name="Melie T."/>
            <person name="Pirro S."/>
            <person name="Miller A.N."/>
            <person name="Quandt A."/>
        </authorList>
    </citation>
    <scope>NUCLEOTIDE SEQUENCE</scope>
    <source>
        <strain evidence="2">CAQ_001_2017</strain>
    </source>
</reference>
<feature type="compositionally biased region" description="Basic and acidic residues" evidence="1">
    <location>
        <begin position="21"/>
        <end position="47"/>
    </location>
</feature>
<protein>
    <submittedName>
        <fullName evidence="2">Uncharacterized protein</fullName>
    </submittedName>
</protein>
<comment type="caution">
    <text evidence="2">The sequence shown here is derived from an EMBL/GenBank/DDBJ whole genome shotgun (WGS) entry which is preliminary data.</text>
</comment>
<feature type="region of interest" description="Disordered" evidence="1">
    <location>
        <begin position="13"/>
        <end position="65"/>
    </location>
</feature>
<name>A0A9P8L5F3_9PEZI</name>
<keyword evidence="3" id="KW-1185">Reference proteome</keyword>